<comment type="caution">
    <text evidence="1">The sequence shown here is derived from an EMBL/GenBank/DDBJ whole genome shotgun (WGS) entry which is preliminary data.</text>
</comment>
<dbReference type="EMBL" id="BMAT01002279">
    <property type="protein sequence ID" value="GFS03510.1"/>
    <property type="molecule type" value="Genomic_DNA"/>
</dbReference>
<dbReference type="Proteomes" id="UP000762676">
    <property type="component" value="Unassembled WGS sequence"/>
</dbReference>
<gene>
    <name evidence="1" type="ORF">ElyMa_001151800</name>
</gene>
<evidence type="ECO:0000313" key="2">
    <source>
        <dbReference type="Proteomes" id="UP000762676"/>
    </source>
</evidence>
<organism evidence="1 2">
    <name type="scientific">Elysia marginata</name>
    <dbReference type="NCBI Taxonomy" id="1093978"/>
    <lineage>
        <taxon>Eukaryota</taxon>
        <taxon>Metazoa</taxon>
        <taxon>Spiralia</taxon>
        <taxon>Lophotrochozoa</taxon>
        <taxon>Mollusca</taxon>
        <taxon>Gastropoda</taxon>
        <taxon>Heterobranchia</taxon>
        <taxon>Euthyneura</taxon>
        <taxon>Panpulmonata</taxon>
        <taxon>Sacoglossa</taxon>
        <taxon>Placobranchoidea</taxon>
        <taxon>Plakobranchidae</taxon>
        <taxon>Elysia</taxon>
    </lineage>
</organism>
<reference evidence="1 2" key="1">
    <citation type="journal article" date="2021" name="Elife">
        <title>Chloroplast acquisition without the gene transfer in kleptoplastic sea slugs, Plakobranchus ocellatus.</title>
        <authorList>
            <person name="Maeda T."/>
            <person name="Takahashi S."/>
            <person name="Yoshida T."/>
            <person name="Shimamura S."/>
            <person name="Takaki Y."/>
            <person name="Nagai Y."/>
            <person name="Toyoda A."/>
            <person name="Suzuki Y."/>
            <person name="Arimoto A."/>
            <person name="Ishii H."/>
            <person name="Satoh N."/>
            <person name="Nishiyama T."/>
            <person name="Hasebe M."/>
            <person name="Maruyama T."/>
            <person name="Minagawa J."/>
            <person name="Obokata J."/>
            <person name="Shigenobu S."/>
        </authorList>
    </citation>
    <scope>NUCLEOTIDE SEQUENCE [LARGE SCALE GENOMIC DNA]</scope>
</reference>
<name>A0AAV4I0E0_9GAST</name>
<sequence>MRDSNIPANEAVHIYYFKKKNQKSKSQTTEDSYTTLNNDLKTLPHKTGNNITEKPGFTTPQCRESTKVAGALCRTDKLLKLRNRMTLPVEESHLVKLCRTQDVKTAKLLSSLEAPRKPAEVSLKEMTNVLQQHHNPRPFTIVQRFKFNTRVRAQEESIRLRAYVAAELTRLTEFVGLRTS</sequence>
<keyword evidence="2" id="KW-1185">Reference proteome</keyword>
<accession>A0AAV4I0E0</accession>
<dbReference type="AlphaFoldDB" id="A0AAV4I0E0"/>
<proteinExistence type="predicted"/>
<evidence type="ECO:0000313" key="1">
    <source>
        <dbReference type="EMBL" id="GFS03510.1"/>
    </source>
</evidence>
<protein>
    <submittedName>
        <fullName evidence="1">Uncharacterized protein</fullName>
    </submittedName>
</protein>